<dbReference type="AlphaFoldDB" id="A0A9D3S1B7"/>
<dbReference type="FunFam" id="3.40.30.10:FF:000105">
    <property type="entry name" value="protein disulfide-isomerase A5 isoform X2"/>
    <property type="match status" value="1"/>
</dbReference>
<evidence type="ECO:0000313" key="2">
    <source>
        <dbReference type="EMBL" id="KAG5851624.1"/>
    </source>
</evidence>
<dbReference type="Proteomes" id="UP001044222">
    <property type="component" value="Unassembled WGS sequence"/>
</dbReference>
<dbReference type="SUPFAM" id="SSF52833">
    <property type="entry name" value="Thioredoxin-like"/>
    <property type="match status" value="1"/>
</dbReference>
<evidence type="ECO:0000256" key="1">
    <source>
        <dbReference type="SAM" id="SignalP"/>
    </source>
</evidence>
<comment type="caution">
    <text evidence="2">The sequence shown here is derived from an EMBL/GenBank/DDBJ whole genome shotgun (WGS) entry which is preliminary data.</text>
</comment>
<organism evidence="2 3">
    <name type="scientific">Anguilla anguilla</name>
    <name type="common">European freshwater eel</name>
    <name type="synonym">Muraena anguilla</name>
    <dbReference type="NCBI Taxonomy" id="7936"/>
    <lineage>
        <taxon>Eukaryota</taxon>
        <taxon>Metazoa</taxon>
        <taxon>Chordata</taxon>
        <taxon>Craniata</taxon>
        <taxon>Vertebrata</taxon>
        <taxon>Euteleostomi</taxon>
        <taxon>Actinopterygii</taxon>
        <taxon>Neopterygii</taxon>
        <taxon>Teleostei</taxon>
        <taxon>Anguilliformes</taxon>
        <taxon>Anguillidae</taxon>
        <taxon>Anguilla</taxon>
    </lineage>
</organism>
<dbReference type="InterPro" id="IPR041865">
    <property type="entry name" value="PDI_b_PDIR_N"/>
</dbReference>
<keyword evidence="3" id="KW-1185">Reference proteome</keyword>
<dbReference type="InterPro" id="IPR036249">
    <property type="entry name" value="Thioredoxin-like_sf"/>
</dbReference>
<evidence type="ECO:0000313" key="3">
    <source>
        <dbReference type="Proteomes" id="UP001044222"/>
    </source>
</evidence>
<dbReference type="EMBL" id="JAFIRN010000003">
    <property type="protein sequence ID" value="KAG5851624.1"/>
    <property type="molecule type" value="Genomic_DNA"/>
</dbReference>
<name>A0A9D3S1B7_ANGAN</name>
<proteinExistence type="predicted"/>
<dbReference type="CDD" id="cd03067">
    <property type="entry name" value="PDI_b_PDIR_N"/>
    <property type="match status" value="1"/>
</dbReference>
<evidence type="ECO:0008006" key="4">
    <source>
        <dbReference type="Google" id="ProtNLM"/>
    </source>
</evidence>
<feature type="chain" id="PRO_5038447598" description="Thioredoxin domain-containing protein" evidence="1">
    <location>
        <begin position="32"/>
        <end position="182"/>
    </location>
</feature>
<gene>
    <name evidence="2" type="ORF">ANANG_G00053620</name>
</gene>
<keyword evidence="1" id="KW-0732">Signal</keyword>
<reference evidence="2" key="1">
    <citation type="submission" date="2021-01" db="EMBL/GenBank/DDBJ databases">
        <title>A chromosome-scale assembly of European eel, Anguilla anguilla.</title>
        <authorList>
            <person name="Henkel C."/>
            <person name="Jong-Raadsen S.A."/>
            <person name="Dufour S."/>
            <person name="Weltzien F.-A."/>
            <person name="Palstra A.P."/>
            <person name="Pelster B."/>
            <person name="Spaink H.P."/>
            <person name="Van Den Thillart G.E."/>
            <person name="Jansen H."/>
            <person name="Zahm M."/>
            <person name="Klopp C."/>
            <person name="Cedric C."/>
            <person name="Louis A."/>
            <person name="Berthelot C."/>
            <person name="Parey E."/>
            <person name="Roest Crollius H."/>
            <person name="Montfort J."/>
            <person name="Robinson-Rechavi M."/>
            <person name="Bucao C."/>
            <person name="Bouchez O."/>
            <person name="Gislard M."/>
            <person name="Lluch J."/>
            <person name="Milhes M."/>
            <person name="Lampietro C."/>
            <person name="Lopez Roques C."/>
            <person name="Donnadieu C."/>
            <person name="Braasch I."/>
            <person name="Desvignes T."/>
            <person name="Postlethwait J."/>
            <person name="Bobe J."/>
            <person name="Guiguen Y."/>
            <person name="Dirks R."/>
        </authorList>
    </citation>
    <scope>NUCLEOTIDE SEQUENCE</scope>
    <source>
        <strain evidence="2">Tag_6206</strain>
        <tissue evidence="2">Liver</tissue>
    </source>
</reference>
<feature type="signal peptide" evidence="1">
    <location>
        <begin position="1"/>
        <end position="31"/>
    </location>
</feature>
<dbReference type="Gene3D" id="3.40.30.10">
    <property type="entry name" value="Glutaredoxin"/>
    <property type="match status" value="1"/>
</dbReference>
<protein>
    <recommendedName>
        <fullName evidence="4">Thioredoxin domain-containing protein</fullName>
    </recommendedName>
</protein>
<sequence length="182" mass="20347">MATLIHCGSKMRGHKMYLFVLLVWAASVLQAVKVSPLIERVSEHKDFKKLLRTRTNVLILYTKSGSSGDGQLKLLSEVAQAVKGQGTIAWVNCGDSEGRKLCKKMKVDPGSKKGGLEILHYKDGTFHTEYDRPSTFKSMVAFLKDPTGAPLWEENPGAKDVAHIESEKDFRKLLKREERLSS</sequence>
<accession>A0A9D3S1B7</accession>